<organism evidence="5 6">
    <name type="scientific">Neodothiora populina</name>
    <dbReference type="NCBI Taxonomy" id="2781224"/>
    <lineage>
        <taxon>Eukaryota</taxon>
        <taxon>Fungi</taxon>
        <taxon>Dikarya</taxon>
        <taxon>Ascomycota</taxon>
        <taxon>Pezizomycotina</taxon>
        <taxon>Dothideomycetes</taxon>
        <taxon>Dothideomycetidae</taxon>
        <taxon>Dothideales</taxon>
        <taxon>Dothioraceae</taxon>
        <taxon>Neodothiora</taxon>
    </lineage>
</organism>
<gene>
    <name evidence="5" type="ORF">AAFC00_001754</name>
</gene>
<dbReference type="Pfam" id="PF04082">
    <property type="entry name" value="Fungal_trans"/>
    <property type="match status" value="1"/>
</dbReference>
<protein>
    <recommendedName>
        <fullName evidence="4">Zn(2)-C6 fungal-type domain-containing protein</fullName>
    </recommendedName>
</protein>
<proteinExistence type="predicted"/>
<evidence type="ECO:0000256" key="1">
    <source>
        <dbReference type="ARBA" id="ARBA00022723"/>
    </source>
</evidence>
<dbReference type="RefSeq" id="XP_069204493.1">
    <property type="nucleotide sequence ID" value="XM_069340982.1"/>
</dbReference>
<name>A0ABR3PQ17_9PEZI</name>
<evidence type="ECO:0000313" key="6">
    <source>
        <dbReference type="Proteomes" id="UP001562354"/>
    </source>
</evidence>
<keyword evidence="2" id="KW-0539">Nucleus</keyword>
<evidence type="ECO:0000259" key="4">
    <source>
        <dbReference type="PROSITE" id="PS00463"/>
    </source>
</evidence>
<dbReference type="PANTHER" id="PTHR31668">
    <property type="entry name" value="GLUCOSE TRANSPORT TRANSCRIPTION REGULATOR RGT1-RELATED-RELATED"/>
    <property type="match status" value="1"/>
</dbReference>
<feature type="compositionally biased region" description="Polar residues" evidence="3">
    <location>
        <begin position="82"/>
        <end position="120"/>
    </location>
</feature>
<evidence type="ECO:0000256" key="2">
    <source>
        <dbReference type="ARBA" id="ARBA00023242"/>
    </source>
</evidence>
<reference evidence="5 6" key="1">
    <citation type="submission" date="2024-07" db="EMBL/GenBank/DDBJ databases">
        <title>Draft sequence of the Neodothiora populina.</title>
        <authorList>
            <person name="Drown D.D."/>
            <person name="Schuette U.S."/>
            <person name="Buechlein A.B."/>
            <person name="Rusch D.R."/>
            <person name="Winton L.W."/>
            <person name="Adams G.A."/>
        </authorList>
    </citation>
    <scope>NUCLEOTIDE SEQUENCE [LARGE SCALE GENOMIC DNA]</scope>
    <source>
        <strain evidence="5 6">CPC 39397</strain>
    </source>
</reference>
<feature type="domain" description="Zn(2)-C6 fungal-type" evidence="4">
    <location>
        <begin position="37"/>
        <end position="66"/>
    </location>
</feature>
<dbReference type="SMART" id="SM00906">
    <property type="entry name" value="Fungal_trans"/>
    <property type="match status" value="1"/>
</dbReference>
<dbReference type="InterPro" id="IPR036864">
    <property type="entry name" value="Zn2-C6_fun-type_DNA-bd_sf"/>
</dbReference>
<dbReference type="Proteomes" id="UP001562354">
    <property type="component" value="Unassembled WGS sequence"/>
</dbReference>
<evidence type="ECO:0000256" key="3">
    <source>
        <dbReference type="SAM" id="MobiDB-lite"/>
    </source>
</evidence>
<dbReference type="CDD" id="cd00067">
    <property type="entry name" value="GAL4"/>
    <property type="match status" value="1"/>
</dbReference>
<keyword evidence="6" id="KW-1185">Reference proteome</keyword>
<feature type="region of interest" description="Disordered" evidence="3">
    <location>
        <begin position="643"/>
        <end position="667"/>
    </location>
</feature>
<dbReference type="InterPro" id="IPR007219">
    <property type="entry name" value="XnlR_reg_dom"/>
</dbReference>
<dbReference type="GeneID" id="95975457"/>
<feature type="compositionally biased region" description="Acidic residues" evidence="3">
    <location>
        <begin position="649"/>
        <end position="667"/>
    </location>
</feature>
<dbReference type="InterPro" id="IPR050797">
    <property type="entry name" value="Carb_Metab_Trans_Reg"/>
</dbReference>
<dbReference type="PROSITE" id="PS00463">
    <property type="entry name" value="ZN2_CY6_FUNGAL_1"/>
    <property type="match status" value="1"/>
</dbReference>
<feature type="region of interest" description="Disordered" evidence="3">
    <location>
        <begin position="77"/>
        <end position="120"/>
    </location>
</feature>
<sequence>MATAVAIQPLAPRSNPMAISTVRPRSVGAPRNRRERPCDGCRRRKSKCVLQDSLRCVLCEFHKQDCTFVEAAQPRKRKLEESSYSAESQPSKSPRLTSDQPPLSPRSTQRPPTSAPSNDVFQLNHTAHVDRRVPLGETLSLQREQHCRHIGRTTAIDPSLLGLAILGDQTETSVGFGKIRKVAGNDYFTMHNDASFSTHEDEMQALMAVEQAVAPYGPALIDIYFRNVHPSFPILQKTTFLNRHRDGDRQFSAALLAGMYLLALKWWSQDPVLSQHPKPLTYVLEDLAMKSLNVAMQRPKLSVLQAGLLLLQRRQATDWGLTVQLVALAQDLGLHLDCTNWSVPMWERRLRRRLAWALYMQDKWTALVHGRPSHIQAADWAVTPLVSSDFNEEYSTADQEILADEDDEEDEKSRLVFAQMIELTGIMAEVIDVFYTQKAVAEFDRGGAHATQLILAKAKPVQLKLKEWFARLPAIARMDAYSSGKLSSNGYLHLAYFATEISIHRRIVQSLDPAVADPYLLYICRSAAKTRLISAMDFVNRLKPEHLESFWYFASTTNFALISTFGNLLRATAPGHEEAEFYRNRLKEYRWALGVSSRRAEWLEGALRILDATESLLENMPEKSHSVRTSPVPMPAPAYAIAISHDYGDGDDDDEDMEEDYDEEESE</sequence>
<comment type="caution">
    <text evidence="5">The sequence shown here is derived from an EMBL/GenBank/DDBJ whole genome shotgun (WGS) entry which is preliminary data.</text>
</comment>
<accession>A0ABR3PQ17</accession>
<dbReference type="CDD" id="cd12148">
    <property type="entry name" value="fungal_TF_MHR"/>
    <property type="match status" value="1"/>
</dbReference>
<dbReference type="InterPro" id="IPR001138">
    <property type="entry name" value="Zn2Cys6_DnaBD"/>
</dbReference>
<dbReference type="SUPFAM" id="SSF57701">
    <property type="entry name" value="Zn2/Cys6 DNA-binding domain"/>
    <property type="match status" value="1"/>
</dbReference>
<feature type="region of interest" description="Disordered" evidence="3">
    <location>
        <begin position="16"/>
        <end position="40"/>
    </location>
</feature>
<dbReference type="PANTHER" id="PTHR31668:SF4">
    <property type="entry name" value="TRANSCRIPTIONAL ACTIVATOR PROTEIN DAL81"/>
    <property type="match status" value="1"/>
</dbReference>
<dbReference type="EMBL" id="JBFMKM010000001">
    <property type="protein sequence ID" value="KAL1311644.1"/>
    <property type="molecule type" value="Genomic_DNA"/>
</dbReference>
<dbReference type="SMART" id="SM00066">
    <property type="entry name" value="GAL4"/>
    <property type="match status" value="1"/>
</dbReference>
<keyword evidence="1" id="KW-0479">Metal-binding</keyword>
<evidence type="ECO:0000313" key="5">
    <source>
        <dbReference type="EMBL" id="KAL1311644.1"/>
    </source>
</evidence>